<evidence type="ECO:0000256" key="1">
    <source>
        <dbReference type="SAM" id="SignalP"/>
    </source>
</evidence>
<reference evidence="2 3" key="1">
    <citation type="submission" date="2017-06" db="EMBL/GenBank/DDBJ databases">
        <title>Novel microbial phyla capable of carbon fixation and sulfur reduction in deep-sea sediments.</title>
        <authorList>
            <person name="Huang J."/>
            <person name="Baker B."/>
            <person name="Wang Y."/>
        </authorList>
    </citation>
    <scope>NUCLEOTIDE SEQUENCE [LARGE SCALE GENOMIC DNA]</scope>
    <source>
        <strain evidence="2">B3_TA06</strain>
    </source>
</reference>
<dbReference type="Proteomes" id="UP000317778">
    <property type="component" value="Unassembled WGS sequence"/>
</dbReference>
<feature type="chain" id="PRO_5021737495" description="DUF4878 domain-containing protein" evidence="1">
    <location>
        <begin position="20"/>
        <end position="180"/>
    </location>
</feature>
<evidence type="ECO:0000313" key="2">
    <source>
        <dbReference type="EMBL" id="TKJ41331.1"/>
    </source>
</evidence>
<feature type="signal peptide" evidence="1">
    <location>
        <begin position="1"/>
        <end position="19"/>
    </location>
</feature>
<sequence>MKRNLLLLVGAALIAVVLAGCPREDEAPIVRQRAERYWYYLFKGQIRSAYNMLDKKSRGTLTYGEYARKVGFGPSNLLEVQEYWKAYYPNTRIEAGNVSVKRKKAIVSLILTLPDPSWFQDEAYAEAKRLGLEGHEYAIFMIRAQTEALKKAEISVVKIQENTQLVKEDAEWHIVFREED</sequence>
<evidence type="ECO:0000313" key="3">
    <source>
        <dbReference type="Proteomes" id="UP000317778"/>
    </source>
</evidence>
<accession>A0A532V294</accession>
<dbReference type="EMBL" id="NJBO01000014">
    <property type="protein sequence ID" value="TKJ41331.1"/>
    <property type="molecule type" value="Genomic_DNA"/>
</dbReference>
<dbReference type="AlphaFoldDB" id="A0A532V294"/>
<dbReference type="PROSITE" id="PS51257">
    <property type="entry name" value="PROKAR_LIPOPROTEIN"/>
    <property type="match status" value="1"/>
</dbReference>
<gene>
    <name evidence="2" type="ORF">CEE36_08425</name>
</gene>
<comment type="caution">
    <text evidence="2">The sequence shown here is derived from an EMBL/GenBank/DDBJ whole genome shotgun (WGS) entry which is preliminary data.</text>
</comment>
<protein>
    <recommendedName>
        <fullName evidence="4">DUF4878 domain-containing protein</fullName>
    </recommendedName>
</protein>
<organism evidence="2 3">
    <name type="scientific">candidate division TA06 bacterium B3_TA06</name>
    <dbReference type="NCBI Taxonomy" id="2012487"/>
    <lineage>
        <taxon>Bacteria</taxon>
        <taxon>Bacteria division TA06</taxon>
    </lineage>
</organism>
<name>A0A532V294_UNCT6</name>
<keyword evidence="1" id="KW-0732">Signal</keyword>
<proteinExistence type="predicted"/>
<evidence type="ECO:0008006" key="4">
    <source>
        <dbReference type="Google" id="ProtNLM"/>
    </source>
</evidence>